<sequence>MGDIAGDDGRVKGFRGMRVPRRGVTRWAVWTLPLPVLAVILAVELLAAGTFATSIPHEIGLLPDNWPLVTGVLIAAGILSTEASLGVERMRHRSDETPHIDLSSVWTFAAAALLPGAVAGLVVIGIYGHLYMRVWRGGIPPHRTIFSTATVVLAVQAASAVTGLVERGSLFQSLPGLAAVLLALLAYAAVNMVLVVAVIVLSGPNRDLATFLHVLTRGDEAVLEFATLSMGALAAGAMGALGPAYAVLVLPPLIVLHRTVLVRQLEEAASVDGKTGLLNAAAWHVRAARALRRVERTGGRAGLLVLDLDHFKLVNDQYGHLVGDHVLAAIAAAVRDEVRDDDLVGRFGGEEFVVLLPSIDAPSTDSEDGRIAAVAVAERIRSRVAEIRVEVPDAGGTVVVDNLTVSIGGSSFPADGADLGQLLEVADTAMYAAKRAGRNTVRMGLHAVPSGVVRPAPHNHT</sequence>
<dbReference type="SMART" id="SM00267">
    <property type="entry name" value="GGDEF"/>
    <property type="match status" value="1"/>
</dbReference>
<organism evidence="3 4">
    <name type="scientific">Pseudonocardia cypriaca</name>
    <dbReference type="NCBI Taxonomy" id="882449"/>
    <lineage>
        <taxon>Bacteria</taxon>
        <taxon>Bacillati</taxon>
        <taxon>Actinomycetota</taxon>
        <taxon>Actinomycetes</taxon>
        <taxon>Pseudonocardiales</taxon>
        <taxon>Pseudonocardiaceae</taxon>
        <taxon>Pseudonocardia</taxon>
    </lineage>
</organism>
<dbReference type="InterPro" id="IPR043128">
    <property type="entry name" value="Rev_trsase/Diguanyl_cyclase"/>
</dbReference>
<dbReference type="PANTHER" id="PTHR45138:SF9">
    <property type="entry name" value="DIGUANYLATE CYCLASE DGCM-RELATED"/>
    <property type="match status" value="1"/>
</dbReference>
<accession>A0A543FZ26</accession>
<dbReference type="InterPro" id="IPR029787">
    <property type="entry name" value="Nucleotide_cyclase"/>
</dbReference>
<dbReference type="GO" id="GO:0043709">
    <property type="term" value="P:cell adhesion involved in single-species biofilm formation"/>
    <property type="evidence" value="ECO:0007669"/>
    <property type="project" value="TreeGrafter"/>
</dbReference>
<dbReference type="Pfam" id="PF00990">
    <property type="entry name" value="GGDEF"/>
    <property type="match status" value="1"/>
</dbReference>
<evidence type="ECO:0000313" key="3">
    <source>
        <dbReference type="EMBL" id="TQM39091.1"/>
    </source>
</evidence>
<dbReference type="GO" id="GO:1902201">
    <property type="term" value="P:negative regulation of bacterial-type flagellum-dependent cell motility"/>
    <property type="evidence" value="ECO:0007669"/>
    <property type="project" value="TreeGrafter"/>
</dbReference>
<proteinExistence type="predicted"/>
<dbReference type="NCBIfam" id="TIGR00254">
    <property type="entry name" value="GGDEF"/>
    <property type="match status" value="1"/>
</dbReference>
<gene>
    <name evidence="3" type="ORF">FB388_6343</name>
</gene>
<feature type="transmembrane region" description="Helical" evidence="1">
    <location>
        <begin position="68"/>
        <end position="87"/>
    </location>
</feature>
<keyword evidence="4" id="KW-1185">Reference proteome</keyword>
<feature type="domain" description="GGDEF" evidence="2">
    <location>
        <begin position="299"/>
        <end position="446"/>
    </location>
</feature>
<dbReference type="EMBL" id="VFPH01000002">
    <property type="protein sequence ID" value="TQM39091.1"/>
    <property type="molecule type" value="Genomic_DNA"/>
</dbReference>
<dbReference type="CDD" id="cd01949">
    <property type="entry name" value="GGDEF"/>
    <property type="match status" value="1"/>
</dbReference>
<dbReference type="OrthoDB" id="23692at2"/>
<evidence type="ECO:0000259" key="2">
    <source>
        <dbReference type="PROSITE" id="PS50887"/>
    </source>
</evidence>
<evidence type="ECO:0000313" key="4">
    <source>
        <dbReference type="Proteomes" id="UP000319818"/>
    </source>
</evidence>
<keyword evidence="1" id="KW-0812">Transmembrane</keyword>
<dbReference type="Gene3D" id="3.30.70.270">
    <property type="match status" value="1"/>
</dbReference>
<comment type="caution">
    <text evidence="3">The sequence shown here is derived from an EMBL/GenBank/DDBJ whole genome shotgun (WGS) entry which is preliminary data.</text>
</comment>
<dbReference type="FunFam" id="3.30.70.270:FF:000001">
    <property type="entry name" value="Diguanylate cyclase domain protein"/>
    <property type="match status" value="1"/>
</dbReference>
<feature type="transmembrane region" description="Helical" evidence="1">
    <location>
        <begin position="144"/>
        <end position="165"/>
    </location>
</feature>
<dbReference type="AlphaFoldDB" id="A0A543FZ26"/>
<protein>
    <submittedName>
        <fullName evidence="3">Diguanylate cyclase (GGDEF)-like protein</fullName>
    </submittedName>
</protein>
<keyword evidence="1" id="KW-1133">Transmembrane helix</keyword>
<dbReference type="GO" id="GO:0005886">
    <property type="term" value="C:plasma membrane"/>
    <property type="evidence" value="ECO:0007669"/>
    <property type="project" value="TreeGrafter"/>
</dbReference>
<name>A0A543FZ26_9PSEU</name>
<feature type="transmembrane region" description="Helical" evidence="1">
    <location>
        <begin position="27"/>
        <end position="48"/>
    </location>
</feature>
<keyword evidence="1" id="KW-0472">Membrane</keyword>
<dbReference type="SUPFAM" id="SSF55073">
    <property type="entry name" value="Nucleotide cyclase"/>
    <property type="match status" value="1"/>
</dbReference>
<dbReference type="Proteomes" id="UP000319818">
    <property type="component" value="Unassembled WGS sequence"/>
</dbReference>
<dbReference type="InterPro" id="IPR050469">
    <property type="entry name" value="Diguanylate_Cyclase"/>
</dbReference>
<reference evidence="3 4" key="1">
    <citation type="submission" date="2019-06" db="EMBL/GenBank/DDBJ databases">
        <title>Sequencing the genomes of 1000 actinobacteria strains.</title>
        <authorList>
            <person name="Klenk H.-P."/>
        </authorList>
    </citation>
    <scope>NUCLEOTIDE SEQUENCE [LARGE SCALE GENOMIC DNA]</scope>
    <source>
        <strain evidence="3 4">DSM 45511</strain>
    </source>
</reference>
<dbReference type="GO" id="GO:0052621">
    <property type="term" value="F:diguanylate cyclase activity"/>
    <property type="evidence" value="ECO:0007669"/>
    <property type="project" value="TreeGrafter"/>
</dbReference>
<feature type="transmembrane region" description="Helical" evidence="1">
    <location>
        <begin position="177"/>
        <end position="201"/>
    </location>
</feature>
<dbReference type="InterPro" id="IPR000160">
    <property type="entry name" value="GGDEF_dom"/>
</dbReference>
<evidence type="ECO:0000256" key="1">
    <source>
        <dbReference type="SAM" id="Phobius"/>
    </source>
</evidence>
<dbReference type="PROSITE" id="PS50887">
    <property type="entry name" value="GGDEF"/>
    <property type="match status" value="1"/>
</dbReference>
<feature type="transmembrane region" description="Helical" evidence="1">
    <location>
        <begin position="221"/>
        <end position="248"/>
    </location>
</feature>
<dbReference type="PANTHER" id="PTHR45138">
    <property type="entry name" value="REGULATORY COMPONENTS OF SENSORY TRANSDUCTION SYSTEM"/>
    <property type="match status" value="1"/>
</dbReference>
<feature type="transmembrane region" description="Helical" evidence="1">
    <location>
        <begin position="108"/>
        <end position="132"/>
    </location>
</feature>